<evidence type="ECO:0000313" key="2">
    <source>
        <dbReference type="EMBL" id="EFC88746.1"/>
    </source>
</evidence>
<comment type="caution">
    <text evidence="2">The sequence shown here is derived from an EMBL/GenBank/DDBJ whole genome shotgun (WGS) entry which is preliminary data.</text>
</comment>
<protein>
    <submittedName>
        <fullName evidence="2">Uncharacterized protein</fullName>
    </submittedName>
</protein>
<evidence type="ECO:0000313" key="3">
    <source>
        <dbReference type="Proteomes" id="UP000003344"/>
    </source>
</evidence>
<dbReference type="AlphaFoldDB" id="D2ZW02"/>
<feature type="compositionally biased region" description="Polar residues" evidence="1">
    <location>
        <begin position="15"/>
        <end position="27"/>
    </location>
</feature>
<accession>D2ZW02</accession>
<evidence type="ECO:0000256" key="1">
    <source>
        <dbReference type="SAM" id="MobiDB-lite"/>
    </source>
</evidence>
<dbReference type="EMBL" id="ACDX02000006">
    <property type="protein sequence ID" value="EFC88746.1"/>
    <property type="molecule type" value="Genomic_DNA"/>
</dbReference>
<reference evidence="2 3" key="1">
    <citation type="submission" date="2009-10" db="EMBL/GenBank/DDBJ databases">
        <authorList>
            <person name="Weinstock G."/>
            <person name="Sodergren E."/>
            <person name="Clifton S."/>
            <person name="Fulton L."/>
            <person name="Fulton B."/>
            <person name="Courtney L."/>
            <person name="Fronick C."/>
            <person name="Harrison M."/>
            <person name="Strong C."/>
            <person name="Farmer C."/>
            <person name="Delahaunty K."/>
            <person name="Markovic C."/>
            <person name="Hall O."/>
            <person name="Minx P."/>
            <person name="Tomlinson C."/>
            <person name="Mitreva M."/>
            <person name="Nelson J."/>
            <person name="Hou S."/>
            <person name="Wollam A."/>
            <person name="Pepin K.H."/>
            <person name="Johnson M."/>
            <person name="Bhonagiri V."/>
            <person name="Nash W.E."/>
            <person name="Warren W."/>
            <person name="Chinwalla A."/>
            <person name="Mardis E.R."/>
            <person name="Wilson R.K."/>
        </authorList>
    </citation>
    <scope>NUCLEOTIDE SEQUENCE [LARGE SCALE GENOMIC DNA]</scope>
    <source>
        <strain evidence="3">ATCC 25996 / DSM 4631 / NCTC 10774 / M26</strain>
    </source>
</reference>
<organism evidence="2 3">
    <name type="scientific">Neisseria mucosa (strain ATCC 25996 / DSM 4631 / NCTC 10774 / M26)</name>
    <dbReference type="NCBI Taxonomy" id="546266"/>
    <lineage>
        <taxon>Bacteria</taxon>
        <taxon>Pseudomonadati</taxon>
        <taxon>Pseudomonadota</taxon>
        <taxon>Betaproteobacteria</taxon>
        <taxon>Neisseriales</taxon>
        <taxon>Neisseriaceae</taxon>
        <taxon>Neisseria</taxon>
    </lineage>
</organism>
<proteinExistence type="predicted"/>
<dbReference type="Proteomes" id="UP000003344">
    <property type="component" value="Unassembled WGS sequence"/>
</dbReference>
<feature type="region of interest" description="Disordered" evidence="1">
    <location>
        <begin position="11"/>
        <end position="30"/>
    </location>
</feature>
<sequence length="51" mass="5898">MPLPPNYAAMRLNESHSSQNKKPTDSNLIYYPPSDKMNRDIIASYFLIKII</sequence>
<gene>
    <name evidence="2" type="ORF">NEIMUCOT_04795</name>
</gene>
<name>D2ZW02_NEIM2</name>
<dbReference type="STRING" id="546266.NEIMUCOT_04795"/>